<keyword evidence="5" id="KW-1185">Reference proteome</keyword>
<dbReference type="PANTHER" id="PTHR43877">
    <property type="entry name" value="AMINOALKYLPHOSPHONATE N-ACETYLTRANSFERASE-RELATED-RELATED"/>
    <property type="match status" value="1"/>
</dbReference>
<name>A9WF44_CHLAA</name>
<accession>A9WF44</accession>
<dbReference type="KEGG" id="cau:Caur_2147"/>
<evidence type="ECO:0000313" key="4">
    <source>
        <dbReference type="EMBL" id="ABY35359.1"/>
    </source>
</evidence>
<evidence type="ECO:0000256" key="1">
    <source>
        <dbReference type="ARBA" id="ARBA00022679"/>
    </source>
</evidence>
<dbReference type="InterPro" id="IPR050832">
    <property type="entry name" value="Bact_Acetyltransf"/>
</dbReference>
<dbReference type="PATRIC" id="fig|324602.8.peg.2433"/>
<dbReference type="Pfam" id="PF00583">
    <property type="entry name" value="Acetyltransf_1"/>
    <property type="match status" value="2"/>
</dbReference>
<dbReference type="Gene3D" id="3.40.630.30">
    <property type="match status" value="1"/>
</dbReference>
<keyword evidence="2" id="KW-0012">Acyltransferase</keyword>
<dbReference type="InParanoid" id="A9WF44"/>
<feature type="domain" description="N-acetyltransferase" evidence="3">
    <location>
        <begin position="171"/>
        <end position="319"/>
    </location>
</feature>
<dbReference type="PANTHER" id="PTHR43877:SF6">
    <property type="entry name" value="GCN5-RELATED N-ACETYLTRANSFERASE"/>
    <property type="match status" value="1"/>
</dbReference>
<evidence type="ECO:0000256" key="2">
    <source>
        <dbReference type="ARBA" id="ARBA00023315"/>
    </source>
</evidence>
<dbReference type="SUPFAM" id="SSF55729">
    <property type="entry name" value="Acyl-CoA N-acyltransferases (Nat)"/>
    <property type="match status" value="1"/>
</dbReference>
<dbReference type="AlphaFoldDB" id="A9WF44"/>
<dbReference type="eggNOG" id="COG1247">
    <property type="taxonomic scope" value="Bacteria"/>
</dbReference>
<dbReference type="CDD" id="cd04301">
    <property type="entry name" value="NAT_SF"/>
    <property type="match status" value="2"/>
</dbReference>
<dbReference type="GO" id="GO:0008080">
    <property type="term" value="F:N-acetyltransferase activity"/>
    <property type="evidence" value="ECO:0000318"/>
    <property type="project" value="GO_Central"/>
</dbReference>
<evidence type="ECO:0000259" key="3">
    <source>
        <dbReference type="PROSITE" id="PS51186"/>
    </source>
</evidence>
<protein>
    <submittedName>
        <fullName evidence="4">GCN5-related N-acetyltransferase</fullName>
    </submittedName>
</protein>
<organism evidence="4 5">
    <name type="scientific">Chloroflexus aurantiacus (strain ATCC 29366 / DSM 635 / J-10-fl)</name>
    <dbReference type="NCBI Taxonomy" id="324602"/>
    <lineage>
        <taxon>Bacteria</taxon>
        <taxon>Bacillati</taxon>
        <taxon>Chloroflexota</taxon>
        <taxon>Chloroflexia</taxon>
        <taxon>Chloroflexales</taxon>
        <taxon>Chloroflexineae</taxon>
        <taxon>Chloroflexaceae</taxon>
        <taxon>Chloroflexus</taxon>
    </lineage>
</organism>
<dbReference type="InterPro" id="IPR016181">
    <property type="entry name" value="Acyl_CoA_acyltransferase"/>
</dbReference>
<dbReference type="RefSeq" id="WP_012258013.1">
    <property type="nucleotide sequence ID" value="NC_010175.1"/>
</dbReference>
<dbReference type="HOGENOM" id="CLU_069610_0_0_0"/>
<sequence>MIHIRPFQHQDADYRVMADVYNALAPDAPLSAIEWRIRDEIHNPNLPLCRWIGELDGRAGGYAEYYQPTWCADPTHLEMQIVVHPAVQGRGLGRALWQHLQMAWQPLRPHHIWLKVREDWQAGLMFAGRRQFHESRRVWVSRLDLATFDPQPFSGSIERVTAQQIELISFAALATADQGFWQQLYEFERQTTGDVPSPFPVTMPTYDQWIKLYQPDHGALWEGSFAAVHEGQIVGISTLETIDDSTDVEVGFTAVRRDYRGRGIALALKLCTIAYAGAQGLSGIRTDNDSTNLAMWHINERLGFRRGPVWIVLHRCEQNEEVT</sequence>
<reference evidence="5" key="1">
    <citation type="journal article" date="2011" name="BMC Genomics">
        <title>Complete genome sequence of the filamentous anoxygenic phototrophic bacterium Chloroflexus aurantiacus.</title>
        <authorList>
            <person name="Tang K.H."/>
            <person name="Barry K."/>
            <person name="Chertkov O."/>
            <person name="Dalin E."/>
            <person name="Han C.S."/>
            <person name="Hauser L.J."/>
            <person name="Honchak B.M."/>
            <person name="Karbach L.E."/>
            <person name="Land M.L."/>
            <person name="Lapidus A."/>
            <person name="Larimer F.W."/>
            <person name="Mikhailova N."/>
            <person name="Pitluck S."/>
            <person name="Pierson B.K."/>
            <person name="Blankenship R.E."/>
        </authorList>
    </citation>
    <scope>NUCLEOTIDE SEQUENCE [LARGE SCALE GENOMIC DNA]</scope>
    <source>
        <strain evidence="5">ATCC 29366 / DSM 635 / J-10-fl</strain>
    </source>
</reference>
<proteinExistence type="predicted"/>
<dbReference type="PROSITE" id="PS51186">
    <property type="entry name" value="GNAT"/>
    <property type="match status" value="2"/>
</dbReference>
<evidence type="ECO:0000313" key="5">
    <source>
        <dbReference type="Proteomes" id="UP000002008"/>
    </source>
</evidence>
<dbReference type="Proteomes" id="UP000002008">
    <property type="component" value="Chromosome"/>
</dbReference>
<feature type="domain" description="N-acetyltransferase" evidence="3">
    <location>
        <begin position="2"/>
        <end position="146"/>
    </location>
</feature>
<dbReference type="EMBL" id="CP000909">
    <property type="protein sequence ID" value="ABY35359.1"/>
    <property type="molecule type" value="Genomic_DNA"/>
</dbReference>
<keyword evidence="1" id="KW-0808">Transferase</keyword>
<dbReference type="InterPro" id="IPR000182">
    <property type="entry name" value="GNAT_dom"/>
</dbReference>
<dbReference type="eggNOG" id="COG1670">
    <property type="taxonomic scope" value="Bacteria"/>
</dbReference>
<gene>
    <name evidence="4" type="ordered locus">Caur_2147</name>
</gene>
<dbReference type="EnsemblBacteria" id="ABY35359">
    <property type="protein sequence ID" value="ABY35359"/>
    <property type="gene ID" value="Caur_2147"/>
</dbReference>
<dbReference type="STRING" id="324602.Caur_2147"/>